<dbReference type="CDD" id="cd08566">
    <property type="entry name" value="GDPD_AtGDE_like"/>
    <property type="match status" value="1"/>
</dbReference>
<reference evidence="2" key="1">
    <citation type="journal article" date="2014" name="Int. J. Syst. Evol. Microbiol.">
        <title>Complete genome sequence of Corynebacterium casei LMG S-19264T (=DSM 44701T), isolated from a smear-ripened cheese.</title>
        <authorList>
            <consortium name="US DOE Joint Genome Institute (JGI-PGF)"/>
            <person name="Walter F."/>
            <person name="Albersmeier A."/>
            <person name="Kalinowski J."/>
            <person name="Ruckert C."/>
        </authorList>
    </citation>
    <scope>NUCLEOTIDE SEQUENCE</scope>
    <source>
        <strain evidence="2">KCTC 23224</strain>
    </source>
</reference>
<dbReference type="PROSITE" id="PS51704">
    <property type="entry name" value="GP_PDE"/>
    <property type="match status" value="1"/>
</dbReference>
<comment type="caution">
    <text evidence="2">The sequence shown here is derived from an EMBL/GenBank/DDBJ whole genome shotgun (WGS) entry which is preliminary data.</text>
</comment>
<dbReference type="PANTHER" id="PTHR46211">
    <property type="entry name" value="GLYCEROPHOSPHORYL DIESTER PHOSPHODIESTERASE"/>
    <property type="match status" value="1"/>
</dbReference>
<reference evidence="2" key="2">
    <citation type="submission" date="2020-09" db="EMBL/GenBank/DDBJ databases">
        <authorList>
            <person name="Sun Q."/>
            <person name="Kim S."/>
        </authorList>
    </citation>
    <scope>NUCLEOTIDE SEQUENCE</scope>
    <source>
        <strain evidence="2">KCTC 23224</strain>
    </source>
</reference>
<proteinExistence type="predicted"/>
<dbReference type="AlphaFoldDB" id="A0A8J3CZV0"/>
<dbReference type="Proteomes" id="UP000642809">
    <property type="component" value="Unassembled WGS sequence"/>
</dbReference>
<organism evidence="2 3">
    <name type="scientific">Mongoliitalea lutea</name>
    <dbReference type="NCBI Taxonomy" id="849756"/>
    <lineage>
        <taxon>Bacteria</taxon>
        <taxon>Pseudomonadati</taxon>
        <taxon>Bacteroidota</taxon>
        <taxon>Cytophagia</taxon>
        <taxon>Cytophagales</taxon>
        <taxon>Cyclobacteriaceae</taxon>
        <taxon>Mongoliitalea</taxon>
    </lineage>
</organism>
<evidence type="ECO:0000313" key="3">
    <source>
        <dbReference type="Proteomes" id="UP000642809"/>
    </source>
</evidence>
<dbReference type="RefSeq" id="WP_189583874.1">
    <property type="nucleotide sequence ID" value="NZ_BMYF01000018.1"/>
</dbReference>
<dbReference type="Pfam" id="PF03009">
    <property type="entry name" value="GDPD"/>
    <property type="match status" value="1"/>
</dbReference>
<dbReference type="PANTHER" id="PTHR46211:SF1">
    <property type="entry name" value="GLYCEROPHOSPHODIESTER PHOSPHODIESTERASE, CYTOPLASMIC"/>
    <property type="match status" value="1"/>
</dbReference>
<dbReference type="GO" id="GO:0006629">
    <property type="term" value="P:lipid metabolic process"/>
    <property type="evidence" value="ECO:0007669"/>
    <property type="project" value="InterPro"/>
</dbReference>
<accession>A0A8J3CZV0</accession>
<protein>
    <recommendedName>
        <fullName evidence="1">GP-PDE domain-containing protein</fullName>
    </recommendedName>
</protein>
<dbReference type="EMBL" id="BMYF01000018">
    <property type="protein sequence ID" value="GHB45417.1"/>
    <property type="molecule type" value="Genomic_DNA"/>
</dbReference>
<gene>
    <name evidence="2" type="ORF">GCM10008106_28010</name>
</gene>
<dbReference type="Gene3D" id="3.20.20.190">
    <property type="entry name" value="Phosphatidylinositol (PI) phosphodiesterase"/>
    <property type="match status" value="1"/>
</dbReference>
<evidence type="ECO:0000259" key="1">
    <source>
        <dbReference type="PROSITE" id="PS51704"/>
    </source>
</evidence>
<dbReference type="GO" id="GO:0008081">
    <property type="term" value="F:phosphoric diester hydrolase activity"/>
    <property type="evidence" value="ECO:0007669"/>
    <property type="project" value="InterPro"/>
</dbReference>
<name>A0A8J3CZV0_9BACT</name>
<dbReference type="SUPFAM" id="SSF51695">
    <property type="entry name" value="PLC-like phosphodiesterases"/>
    <property type="match status" value="1"/>
</dbReference>
<sequence>MKIILVSILVFVGFSSIKAQSLRTLIEQERPVIFSHRVALEPDWVENSLYSLEKSGEMGFMFHEIDVVESKDGVLYVLHDKTLDRTTSSTGAVKELASAYLDGVLLNGLEERLPRLEDFLAICQEKGFYLMLDVKEASLEKVMAKVKEFDMLERVVLLTFGKERSAEALELGERFLLSVLITEEEDFDYFLCKTEQPYYLAAYINKDGPIDLFEKARSLGLPTITDVLGAIDARAQNEGIAVYTEFLHKRKPSILVSDYPLQIKQVMSND</sequence>
<dbReference type="InterPro" id="IPR030395">
    <property type="entry name" value="GP_PDE_dom"/>
</dbReference>
<feature type="domain" description="GP-PDE" evidence="1">
    <location>
        <begin position="31"/>
        <end position="267"/>
    </location>
</feature>
<dbReference type="InterPro" id="IPR017946">
    <property type="entry name" value="PLC-like_Pdiesterase_TIM-brl"/>
</dbReference>
<evidence type="ECO:0000313" key="2">
    <source>
        <dbReference type="EMBL" id="GHB45417.1"/>
    </source>
</evidence>
<keyword evidence="3" id="KW-1185">Reference proteome</keyword>